<dbReference type="RefSeq" id="WP_252766529.1">
    <property type="nucleotide sequence ID" value="NZ_CP097119.1"/>
</dbReference>
<dbReference type="GO" id="GO:0005886">
    <property type="term" value="C:plasma membrane"/>
    <property type="evidence" value="ECO:0007669"/>
    <property type="project" value="UniProtKB-SubCell"/>
</dbReference>
<reference evidence="9" key="1">
    <citation type="submission" date="2022-05" db="EMBL/GenBank/DDBJ databases">
        <authorList>
            <person name="Oliphant S.A."/>
            <person name="Watson-Haigh N.S."/>
            <person name="Sumby K.M."/>
            <person name="Gardner J.M."/>
            <person name="Jiranek V."/>
        </authorList>
    </citation>
    <scope>NUCLEOTIDE SEQUENCE</scope>
    <source>
        <strain evidence="9">KI4_B1</strain>
    </source>
</reference>
<accession>A0A9Q8ZTI5</accession>
<evidence type="ECO:0000256" key="2">
    <source>
        <dbReference type="ARBA" id="ARBA00009142"/>
    </source>
</evidence>
<evidence type="ECO:0000256" key="7">
    <source>
        <dbReference type="ARBA" id="ARBA00023136"/>
    </source>
</evidence>
<comment type="similarity">
    <text evidence="2 8">Belongs to the 4-toluene sulfonate uptake permease (TSUP) (TC 2.A.102) family.</text>
</comment>
<feature type="transmembrane region" description="Helical" evidence="8">
    <location>
        <begin position="7"/>
        <end position="29"/>
    </location>
</feature>
<feature type="transmembrane region" description="Helical" evidence="8">
    <location>
        <begin position="238"/>
        <end position="256"/>
    </location>
</feature>
<dbReference type="InterPro" id="IPR052017">
    <property type="entry name" value="TSUP"/>
</dbReference>
<evidence type="ECO:0000256" key="1">
    <source>
        <dbReference type="ARBA" id="ARBA00004651"/>
    </source>
</evidence>
<dbReference type="InterPro" id="IPR002781">
    <property type="entry name" value="TM_pro_TauE-like"/>
</dbReference>
<evidence type="ECO:0000256" key="6">
    <source>
        <dbReference type="ARBA" id="ARBA00022989"/>
    </source>
</evidence>
<evidence type="ECO:0000313" key="9">
    <source>
        <dbReference type="EMBL" id="USS89012.1"/>
    </source>
</evidence>
<keyword evidence="4 8" id="KW-1003">Cell membrane</keyword>
<keyword evidence="5 8" id="KW-0812">Transmembrane</keyword>
<evidence type="ECO:0000313" key="10">
    <source>
        <dbReference type="Proteomes" id="UP001055911"/>
    </source>
</evidence>
<proteinExistence type="inferred from homology"/>
<feature type="transmembrane region" description="Helical" evidence="8">
    <location>
        <begin position="102"/>
        <end position="120"/>
    </location>
</feature>
<keyword evidence="3" id="KW-0813">Transport</keyword>
<feature type="transmembrane region" description="Helical" evidence="8">
    <location>
        <begin position="41"/>
        <end position="61"/>
    </location>
</feature>
<dbReference type="EMBL" id="CP097119">
    <property type="protein sequence ID" value="USS89012.1"/>
    <property type="molecule type" value="Genomic_DNA"/>
</dbReference>
<feature type="transmembrane region" description="Helical" evidence="8">
    <location>
        <begin position="73"/>
        <end position="96"/>
    </location>
</feature>
<dbReference type="AlphaFoldDB" id="A0A9Q8ZTI5"/>
<name>A0A9Q8ZTI5_9LACO</name>
<keyword evidence="6 8" id="KW-1133">Transmembrane helix</keyword>
<gene>
    <name evidence="9" type="ORF">M3M40_05890</name>
</gene>
<evidence type="ECO:0000256" key="8">
    <source>
        <dbReference type="RuleBase" id="RU363041"/>
    </source>
</evidence>
<keyword evidence="7 8" id="KW-0472">Membrane</keyword>
<sequence length="260" mass="27524">MVLQFIFLIAAGIVAGLMATIAGLASIASYPALLMVGIPPVIANVTNTVSLIFTGVGAIPASLKELHGQWHRALGYTILAVIGSVSGSALLLVAPASTFEKIVPFFILVAGVMLLLSGRGKELKEEERLRRAEMHPTRHKILTLASYLGIVLVGGYLGYFGAAGGVVLLAILAVITRESFAKYNAVKNVMTFACNLCSSAYFIMTTTVAWHAVLPLGIGLLIGGFCGPKIVRHVNIKLLRILIAIAAFLLAGDLFVKAYF</sequence>
<dbReference type="Pfam" id="PF01925">
    <property type="entry name" value="TauE"/>
    <property type="match status" value="1"/>
</dbReference>
<organism evidence="9 10">
    <name type="scientific">Fructilactobacillus cliffordii</name>
    <dbReference type="NCBI Taxonomy" id="2940299"/>
    <lineage>
        <taxon>Bacteria</taxon>
        <taxon>Bacillati</taxon>
        <taxon>Bacillota</taxon>
        <taxon>Bacilli</taxon>
        <taxon>Lactobacillales</taxon>
        <taxon>Lactobacillaceae</taxon>
        <taxon>Fructilactobacillus</taxon>
    </lineage>
</organism>
<comment type="subcellular location">
    <subcellularLocation>
        <location evidence="1 8">Cell membrane</location>
        <topology evidence="1 8">Multi-pass membrane protein</topology>
    </subcellularLocation>
</comment>
<dbReference type="Proteomes" id="UP001055911">
    <property type="component" value="Chromosome"/>
</dbReference>
<evidence type="ECO:0000256" key="5">
    <source>
        <dbReference type="ARBA" id="ARBA00022692"/>
    </source>
</evidence>
<feature type="transmembrane region" description="Helical" evidence="8">
    <location>
        <begin position="141"/>
        <end position="174"/>
    </location>
</feature>
<protein>
    <recommendedName>
        <fullName evidence="8">Probable membrane transporter protein</fullName>
    </recommendedName>
</protein>
<feature type="transmembrane region" description="Helical" evidence="8">
    <location>
        <begin position="208"/>
        <end position="226"/>
    </location>
</feature>
<keyword evidence="10" id="KW-1185">Reference proteome</keyword>
<evidence type="ECO:0000256" key="3">
    <source>
        <dbReference type="ARBA" id="ARBA00022448"/>
    </source>
</evidence>
<evidence type="ECO:0000256" key="4">
    <source>
        <dbReference type="ARBA" id="ARBA00022475"/>
    </source>
</evidence>
<dbReference type="PANTHER" id="PTHR30269">
    <property type="entry name" value="TRANSMEMBRANE PROTEIN YFCA"/>
    <property type="match status" value="1"/>
</dbReference>
<dbReference type="PANTHER" id="PTHR30269:SF0">
    <property type="entry name" value="MEMBRANE TRANSPORTER PROTEIN YFCA-RELATED"/>
    <property type="match status" value="1"/>
</dbReference>